<protein>
    <submittedName>
        <fullName evidence="1">Uncharacterized protein</fullName>
    </submittedName>
</protein>
<dbReference type="Proteomes" id="UP000030762">
    <property type="component" value="Unassembled WGS sequence"/>
</dbReference>
<dbReference type="InParanoid" id="T0Q7K9"/>
<evidence type="ECO:0000313" key="1">
    <source>
        <dbReference type="EMBL" id="EQC29445.1"/>
    </source>
</evidence>
<proteinExistence type="predicted"/>
<dbReference type="Pfam" id="PF13516">
    <property type="entry name" value="LRR_6"/>
    <property type="match status" value="1"/>
</dbReference>
<name>T0Q7K9_SAPDV</name>
<dbReference type="InterPro" id="IPR001611">
    <property type="entry name" value="Leu-rich_rpt"/>
</dbReference>
<dbReference type="VEuPathDB" id="FungiDB:SDRG_12907"/>
<accession>T0Q7K9</accession>
<dbReference type="SUPFAM" id="SSF52047">
    <property type="entry name" value="RNI-like"/>
    <property type="match status" value="1"/>
</dbReference>
<sequence length="338" mass="37379">MPEVVERMATYLMTSEDMAAFLQALPDDWLSEPLAALRQLYRTVQTRRLAVPADDMRYPIHTKLRLNAVRSWAKLQQTIAQWPGRIERIELLIDLFEADWPSTAFESTALALTTLREIAVRFDRCADYDLRPIIQTLASTSVTSLKLLGLGHLRSLLHCRLFEIQFSRACVTSLASLLPQLTALQLAVNGCHYLEFLELSHQNLKDASAKSLAAVATAVPVVENVQSLGIVHRLDTIHLANNVIGVNGAIAISLIVPQACHLTSMNLDGNQLKTKGAVSILSALANCDYHQGAIDVHDTLADDESDCECADAMEALPDATWASFHDDDARHVHENRPL</sequence>
<dbReference type="OrthoDB" id="10664388at2759"/>
<dbReference type="Gene3D" id="3.80.10.10">
    <property type="entry name" value="Ribonuclease Inhibitor"/>
    <property type="match status" value="1"/>
</dbReference>
<gene>
    <name evidence="1" type="ORF">SDRG_12907</name>
</gene>
<dbReference type="EMBL" id="JH767184">
    <property type="protein sequence ID" value="EQC29445.1"/>
    <property type="molecule type" value="Genomic_DNA"/>
</dbReference>
<evidence type="ECO:0000313" key="2">
    <source>
        <dbReference type="Proteomes" id="UP000030762"/>
    </source>
</evidence>
<keyword evidence="2" id="KW-1185">Reference proteome</keyword>
<organism evidence="1 2">
    <name type="scientific">Saprolegnia diclina (strain VS20)</name>
    <dbReference type="NCBI Taxonomy" id="1156394"/>
    <lineage>
        <taxon>Eukaryota</taxon>
        <taxon>Sar</taxon>
        <taxon>Stramenopiles</taxon>
        <taxon>Oomycota</taxon>
        <taxon>Saprolegniomycetes</taxon>
        <taxon>Saprolegniales</taxon>
        <taxon>Saprolegniaceae</taxon>
        <taxon>Saprolegnia</taxon>
    </lineage>
</organism>
<dbReference type="AlphaFoldDB" id="T0Q7K9"/>
<reference evidence="1 2" key="1">
    <citation type="submission" date="2012-04" db="EMBL/GenBank/DDBJ databases">
        <title>The Genome Sequence of Saprolegnia declina VS20.</title>
        <authorList>
            <consortium name="The Broad Institute Genome Sequencing Platform"/>
            <person name="Russ C."/>
            <person name="Nusbaum C."/>
            <person name="Tyler B."/>
            <person name="van West P."/>
            <person name="Dieguez-Uribeondo J."/>
            <person name="de Bruijn I."/>
            <person name="Tripathy S."/>
            <person name="Jiang R."/>
            <person name="Young S.K."/>
            <person name="Zeng Q."/>
            <person name="Gargeya S."/>
            <person name="Fitzgerald M."/>
            <person name="Haas B."/>
            <person name="Abouelleil A."/>
            <person name="Alvarado L."/>
            <person name="Arachchi H.M."/>
            <person name="Berlin A."/>
            <person name="Chapman S.B."/>
            <person name="Goldberg J."/>
            <person name="Griggs A."/>
            <person name="Gujja S."/>
            <person name="Hansen M."/>
            <person name="Howarth C."/>
            <person name="Imamovic A."/>
            <person name="Larimer J."/>
            <person name="McCowen C."/>
            <person name="Montmayeur A."/>
            <person name="Murphy C."/>
            <person name="Neiman D."/>
            <person name="Pearson M."/>
            <person name="Priest M."/>
            <person name="Roberts A."/>
            <person name="Saif S."/>
            <person name="Shea T."/>
            <person name="Sisk P."/>
            <person name="Sykes S."/>
            <person name="Wortman J."/>
            <person name="Nusbaum C."/>
            <person name="Birren B."/>
        </authorList>
    </citation>
    <scope>NUCLEOTIDE SEQUENCE [LARGE SCALE GENOMIC DNA]</scope>
    <source>
        <strain evidence="1 2">VS20</strain>
    </source>
</reference>
<dbReference type="GeneID" id="19953634"/>
<dbReference type="RefSeq" id="XP_008617212.1">
    <property type="nucleotide sequence ID" value="XM_008618990.1"/>
</dbReference>
<dbReference type="InterPro" id="IPR032675">
    <property type="entry name" value="LRR_dom_sf"/>
</dbReference>